<protein>
    <submittedName>
        <fullName evidence="3">Uncharacterized protein</fullName>
    </submittedName>
</protein>
<dbReference type="WBParaSite" id="TMUE_2000009468.1">
    <property type="protein sequence ID" value="TMUE_2000009468.1"/>
    <property type="gene ID" value="WBGene00300609"/>
</dbReference>
<proteinExistence type="predicted"/>
<feature type="compositionally biased region" description="Gly residues" evidence="1">
    <location>
        <begin position="65"/>
        <end position="77"/>
    </location>
</feature>
<accession>A0A5S6QQN5</accession>
<dbReference type="Proteomes" id="UP000046395">
    <property type="component" value="Unassembled WGS sequence"/>
</dbReference>
<feature type="region of interest" description="Disordered" evidence="1">
    <location>
        <begin position="44"/>
        <end position="82"/>
    </location>
</feature>
<organism evidence="2 3">
    <name type="scientific">Trichuris muris</name>
    <name type="common">Mouse whipworm</name>
    <dbReference type="NCBI Taxonomy" id="70415"/>
    <lineage>
        <taxon>Eukaryota</taxon>
        <taxon>Metazoa</taxon>
        <taxon>Ecdysozoa</taxon>
        <taxon>Nematoda</taxon>
        <taxon>Enoplea</taxon>
        <taxon>Dorylaimia</taxon>
        <taxon>Trichinellida</taxon>
        <taxon>Trichuridae</taxon>
        <taxon>Trichuris</taxon>
    </lineage>
</organism>
<evidence type="ECO:0000313" key="3">
    <source>
        <dbReference type="WBParaSite" id="TMUE_2000009468.1"/>
    </source>
</evidence>
<evidence type="ECO:0000313" key="2">
    <source>
        <dbReference type="Proteomes" id="UP000046395"/>
    </source>
</evidence>
<evidence type="ECO:0000256" key="1">
    <source>
        <dbReference type="SAM" id="MobiDB-lite"/>
    </source>
</evidence>
<keyword evidence="2" id="KW-1185">Reference proteome</keyword>
<name>A0A5S6QQN5_TRIMR</name>
<dbReference type="AlphaFoldDB" id="A0A5S6QQN5"/>
<reference evidence="3" key="1">
    <citation type="submission" date="2019-12" db="UniProtKB">
        <authorList>
            <consortium name="WormBaseParasite"/>
        </authorList>
    </citation>
    <scope>IDENTIFICATION</scope>
</reference>
<sequence length="119" mass="12723">MEFFADAGCAFASPGVETPVRLCHSATLGPRVRGLLVVRSMGNGLPPPGRWRSEGKSRRAHLPGKRGGLAERGGGNILGAHPAKARNLNASIQTGRIGARRGHMPLRRCCNMAKQSPYR</sequence>